<keyword evidence="2" id="KW-0805">Transcription regulation</keyword>
<dbReference type="InterPro" id="IPR036390">
    <property type="entry name" value="WH_DNA-bd_sf"/>
</dbReference>
<dbReference type="SUPFAM" id="SSF53850">
    <property type="entry name" value="Periplasmic binding protein-like II"/>
    <property type="match status" value="1"/>
</dbReference>
<dbReference type="InterPro" id="IPR036388">
    <property type="entry name" value="WH-like_DNA-bd_sf"/>
</dbReference>
<dbReference type="SUPFAM" id="SSF46785">
    <property type="entry name" value="Winged helix' DNA-binding domain"/>
    <property type="match status" value="1"/>
</dbReference>
<evidence type="ECO:0000313" key="6">
    <source>
        <dbReference type="EMBL" id="SUK27535.1"/>
    </source>
</evidence>
<dbReference type="Proteomes" id="UP000255091">
    <property type="component" value="Unassembled WGS sequence"/>
</dbReference>
<protein>
    <submittedName>
        <fullName evidence="6">LysR family transcriptional regulator</fullName>
    </submittedName>
</protein>
<dbReference type="PANTHER" id="PTHR30126">
    <property type="entry name" value="HTH-TYPE TRANSCRIPTIONAL REGULATOR"/>
    <property type="match status" value="1"/>
</dbReference>
<evidence type="ECO:0000256" key="1">
    <source>
        <dbReference type="ARBA" id="ARBA00009437"/>
    </source>
</evidence>
<keyword evidence="3" id="KW-0238">DNA-binding</keyword>
<dbReference type="PANTHER" id="PTHR30126:SF100">
    <property type="entry name" value="LYSR-FAMILY TRANSCRIPTIONAL REGULATOR"/>
    <property type="match status" value="1"/>
</dbReference>
<accession>A0A380DJS0</accession>
<evidence type="ECO:0000256" key="2">
    <source>
        <dbReference type="ARBA" id="ARBA00023015"/>
    </source>
</evidence>
<organism evidence="6 7">
    <name type="scientific">Staphylococcus aureus</name>
    <dbReference type="NCBI Taxonomy" id="1280"/>
    <lineage>
        <taxon>Bacteria</taxon>
        <taxon>Bacillati</taxon>
        <taxon>Bacillota</taxon>
        <taxon>Bacilli</taxon>
        <taxon>Bacillales</taxon>
        <taxon>Staphylococcaceae</taxon>
        <taxon>Staphylococcus</taxon>
    </lineage>
</organism>
<dbReference type="Gene3D" id="1.10.10.10">
    <property type="entry name" value="Winged helix-like DNA-binding domain superfamily/Winged helix DNA-binding domain"/>
    <property type="match status" value="1"/>
</dbReference>
<evidence type="ECO:0000313" key="7">
    <source>
        <dbReference type="Proteomes" id="UP000255091"/>
    </source>
</evidence>
<proteinExistence type="inferred from homology"/>
<evidence type="ECO:0000256" key="3">
    <source>
        <dbReference type="ARBA" id="ARBA00023125"/>
    </source>
</evidence>
<dbReference type="EMBL" id="UHAP01000001">
    <property type="protein sequence ID" value="SUK27535.1"/>
    <property type="molecule type" value="Genomic_DNA"/>
</dbReference>
<comment type="similarity">
    <text evidence="1">Belongs to the LysR transcriptional regulatory family.</text>
</comment>
<evidence type="ECO:0000259" key="5">
    <source>
        <dbReference type="PROSITE" id="PS50931"/>
    </source>
</evidence>
<dbReference type="AlphaFoldDB" id="A0A380DJS0"/>
<dbReference type="Pfam" id="PF00126">
    <property type="entry name" value="HTH_1"/>
    <property type="match status" value="1"/>
</dbReference>
<dbReference type="GO" id="GO:0000976">
    <property type="term" value="F:transcription cis-regulatory region binding"/>
    <property type="evidence" value="ECO:0007669"/>
    <property type="project" value="TreeGrafter"/>
</dbReference>
<name>A0A380DJS0_STAAU</name>
<dbReference type="GO" id="GO:0003700">
    <property type="term" value="F:DNA-binding transcription factor activity"/>
    <property type="evidence" value="ECO:0007669"/>
    <property type="project" value="InterPro"/>
</dbReference>
<gene>
    <name evidence="6" type="primary">gltR</name>
    <name evidence="6" type="ORF">NCTC6133_00056</name>
</gene>
<dbReference type="CDD" id="cd05466">
    <property type="entry name" value="PBP2_LTTR_substrate"/>
    <property type="match status" value="1"/>
</dbReference>
<dbReference type="PRINTS" id="PR00039">
    <property type="entry name" value="HTHLYSR"/>
</dbReference>
<dbReference type="InterPro" id="IPR000847">
    <property type="entry name" value="LysR_HTH_N"/>
</dbReference>
<reference evidence="6 7" key="1">
    <citation type="submission" date="2018-06" db="EMBL/GenBank/DDBJ databases">
        <authorList>
            <consortium name="Pathogen Informatics"/>
            <person name="Doyle S."/>
        </authorList>
    </citation>
    <scope>NUCLEOTIDE SEQUENCE [LARGE SCALE GENOMIC DNA]</scope>
    <source>
        <strain evidence="6 7">NCTC6133</strain>
    </source>
</reference>
<feature type="domain" description="HTH lysR-type" evidence="5">
    <location>
        <begin position="15"/>
        <end position="72"/>
    </location>
</feature>
<evidence type="ECO:0000256" key="4">
    <source>
        <dbReference type="ARBA" id="ARBA00023163"/>
    </source>
</evidence>
<dbReference type="PROSITE" id="PS50931">
    <property type="entry name" value="HTH_LYSR"/>
    <property type="match status" value="1"/>
</dbReference>
<dbReference type="Pfam" id="PF03466">
    <property type="entry name" value="LysR_substrate"/>
    <property type="match status" value="1"/>
</dbReference>
<keyword evidence="4" id="KW-0804">Transcription</keyword>
<dbReference type="Gene3D" id="3.40.190.290">
    <property type="match status" value="1"/>
</dbReference>
<sequence>MQNSIKVNPKGGTTLNLNILKSFLVTSETKNLTKASELLNYSQSTVSTHIEKLEKQLDVKLFYRKKYGMELTEEGLAYVKYAKVILDSNSEYEREIKGLYNKKVNISINMQESQYLYRYYNKISEWLAEHPYVNLKFKSAHSNFYIKEEIANFKSDISLITDEKIINSNLTAIPITEERLIFVTNKEMKDFKLNDIQNHTLLVTEKGCSYREQLEKILYKYSFSTKQMVEFLGIESLKKHLKNSDGIALLPEFIVADELENKSLFQIDVDVDIPNLETTLIINPESSKQVLESFVKDVFL</sequence>
<dbReference type="InterPro" id="IPR005119">
    <property type="entry name" value="LysR_subst-bd"/>
</dbReference>